<dbReference type="SUPFAM" id="SSF111369">
    <property type="entry name" value="HlyD-like secretion proteins"/>
    <property type="match status" value="1"/>
</dbReference>
<evidence type="ECO:0000313" key="9">
    <source>
        <dbReference type="EMBL" id="RVU40218.1"/>
    </source>
</evidence>
<dbReference type="OrthoDB" id="9800613at2"/>
<feature type="domain" description="Multidrug resistance protein MdtA-like beta-barrel" evidence="7">
    <location>
        <begin position="221"/>
        <end position="307"/>
    </location>
</feature>
<evidence type="ECO:0000256" key="2">
    <source>
        <dbReference type="ARBA" id="ARBA00009477"/>
    </source>
</evidence>
<protein>
    <submittedName>
        <fullName evidence="9">Efflux RND transporter periplasmic adaptor subunit</fullName>
    </submittedName>
</protein>
<dbReference type="NCBIfam" id="TIGR01730">
    <property type="entry name" value="RND_mfp"/>
    <property type="match status" value="1"/>
</dbReference>
<feature type="signal peptide" evidence="4">
    <location>
        <begin position="1"/>
        <end position="30"/>
    </location>
</feature>
<reference evidence="9 10" key="1">
    <citation type="submission" date="2019-01" db="EMBL/GenBank/DDBJ databases">
        <authorList>
            <person name="Chen W.-M."/>
        </authorList>
    </citation>
    <scope>NUCLEOTIDE SEQUENCE [LARGE SCALE GENOMIC DNA]</scope>
    <source>
        <strain evidence="9 10">KYPC3</strain>
    </source>
</reference>
<evidence type="ECO:0000256" key="4">
    <source>
        <dbReference type="SAM" id="SignalP"/>
    </source>
</evidence>
<dbReference type="PANTHER" id="PTHR30158:SF3">
    <property type="entry name" value="MULTIDRUG EFFLUX PUMP SUBUNIT ACRA-RELATED"/>
    <property type="match status" value="1"/>
</dbReference>
<feature type="domain" description="Multidrug resistance protein MdtA-like alpha-helical hairpin" evidence="5">
    <location>
        <begin position="116"/>
        <end position="184"/>
    </location>
</feature>
<dbReference type="Gene3D" id="2.40.30.170">
    <property type="match status" value="1"/>
</dbReference>
<comment type="similarity">
    <text evidence="2">Belongs to the membrane fusion protein (MFP) (TC 8.A.1) family.</text>
</comment>
<dbReference type="Gene3D" id="1.10.287.470">
    <property type="entry name" value="Helix hairpin bin"/>
    <property type="match status" value="1"/>
</dbReference>
<evidence type="ECO:0000256" key="3">
    <source>
        <dbReference type="SAM" id="Coils"/>
    </source>
</evidence>
<sequence length="416" mass="42860">MSSSNSFFQKPRALLKPVAAALLGAFLLQACTEAAAPNVAQGAAPAPVEVGVVTLAPQQITLNTELPGRTVAWQLAEIRPQVGGIILKRLFTEGADVKAGDTLYQIDPATFAAAKQSAAAALARANANLQQAAAKASRYQKMIQQRLISQQDFDEVAAQHEQAKADVLAAKAQLQSAQIQLDYSKVTAPINGRIGKSAVTAGALVSANQAQALAVVQQLDPIYVEVTQSSAELLKLKQALASGALGAAGTAVSLQLEDGSTYQHKGRLQFSEVSVDASTGSVVLRAEFANPDQLLLPGMYVRATLETGINTAAILAPQRGISRNAKGEATALVVNAAGTVEPRLVKASRTVSVNGGAADQWLVEEGLAAGDQLIVEGLQKVRPGAPAKAVPFNAAVNSATATNPAPAGQNKATGAN</sequence>
<evidence type="ECO:0000259" key="5">
    <source>
        <dbReference type="Pfam" id="PF25876"/>
    </source>
</evidence>
<feature type="domain" description="Multidrug resistance protein MdtA-like barrel-sandwich hybrid" evidence="6">
    <location>
        <begin position="76"/>
        <end position="217"/>
    </location>
</feature>
<keyword evidence="3" id="KW-0175">Coiled coil</keyword>
<evidence type="ECO:0000259" key="7">
    <source>
        <dbReference type="Pfam" id="PF25944"/>
    </source>
</evidence>
<dbReference type="InterPro" id="IPR058626">
    <property type="entry name" value="MdtA-like_b-barrel"/>
</dbReference>
<dbReference type="GO" id="GO:0005886">
    <property type="term" value="C:plasma membrane"/>
    <property type="evidence" value="ECO:0007669"/>
    <property type="project" value="UniProtKB-SubCell"/>
</dbReference>
<dbReference type="FunFam" id="2.40.420.20:FF:000001">
    <property type="entry name" value="Efflux RND transporter periplasmic adaptor subunit"/>
    <property type="match status" value="1"/>
</dbReference>
<feature type="chain" id="PRO_5019055073" evidence="4">
    <location>
        <begin position="31"/>
        <end position="416"/>
    </location>
</feature>
<evidence type="ECO:0000256" key="1">
    <source>
        <dbReference type="ARBA" id="ARBA00004519"/>
    </source>
</evidence>
<dbReference type="Gene3D" id="2.40.420.20">
    <property type="match status" value="1"/>
</dbReference>
<dbReference type="AlphaFoldDB" id="A0A437R0D5"/>
<accession>A0A437R0D5</accession>
<keyword evidence="4" id="KW-0732">Signal</keyword>
<feature type="domain" description="Multidrug resistance protein MdtA-like C-terminal permuted SH3" evidence="8">
    <location>
        <begin position="313"/>
        <end position="380"/>
    </location>
</feature>
<dbReference type="Pfam" id="PF25917">
    <property type="entry name" value="BSH_RND"/>
    <property type="match status" value="1"/>
</dbReference>
<dbReference type="InterPro" id="IPR058624">
    <property type="entry name" value="MdtA-like_HH"/>
</dbReference>
<dbReference type="Pfam" id="PF25876">
    <property type="entry name" value="HH_MFP_RND"/>
    <property type="match status" value="1"/>
</dbReference>
<dbReference type="EMBL" id="SACS01000005">
    <property type="protein sequence ID" value="RVU40218.1"/>
    <property type="molecule type" value="Genomic_DNA"/>
</dbReference>
<dbReference type="Pfam" id="PF25967">
    <property type="entry name" value="RND-MFP_C"/>
    <property type="match status" value="1"/>
</dbReference>
<name>A0A437R0D5_9GAMM</name>
<organism evidence="9 10">
    <name type="scientific">Rheinheimera riviphila</name>
    <dbReference type="NCBI Taxonomy" id="1834037"/>
    <lineage>
        <taxon>Bacteria</taxon>
        <taxon>Pseudomonadati</taxon>
        <taxon>Pseudomonadota</taxon>
        <taxon>Gammaproteobacteria</taxon>
        <taxon>Chromatiales</taxon>
        <taxon>Chromatiaceae</taxon>
        <taxon>Rheinheimera</taxon>
    </lineage>
</organism>
<dbReference type="InterPro" id="IPR058625">
    <property type="entry name" value="MdtA-like_BSH"/>
</dbReference>
<comment type="subcellular location">
    <subcellularLocation>
        <location evidence="1">Cell inner membrane</location>
        <topology evidence="1">Lipid-anchor</topology>
    </subcellularLocation>
</comment>
<dbReference type="GO" id="GO:0046677">
    <property type="term" value="P:response to antibiotic"/>
    <property type="evidence" value="ECO:0007669"/>
    <property type="project" value="TreeGrafter"/>
</dbReference>
<proteinExistence type="inferred from homology"/>
<dbReference type="GO" id="GO:0022857">
    <property type="term" value="F:transmembrane transporter activity"/>
    <property type="evidence" value="ECO:0007669"/>
    <property type="project" value="InterPro"/>
</dbReference>
<dbReference type="Gene3D" id="2.40.50.100">
    <property type="match status" value="1"/>
</dbReference>
<evidence type="ECO:0000313" key="10">
    <source>
        <dbReference type="Proteomes" id="UP000283077"/>
    </source>
</evidence>
<dbReference type="InterPro" id="IPR006143">
    <property type="entry name" value="RND_pump_MFP"/>
</dbReference>
<comment type="caution">
    <text evidence="9">The sequence shown here is derived from an EMBL/GenBank/DDBJ whole genome shotgun (WGS) entry which is preliminary data.</text>
</comment>
<evidence type="ECO:0000259" key="6">
    <source>
        <dbReference type="Pfam" id="PF25917"/>
    </source>
</evidence>
<keyword evidence="10" id="KW-1185">Reference proteome</keyword>
<dbReference type="Proteomes" id="UP000283077">
    <property type="component" value="Unassembled WGS sequence"/>
</dbReference>
<evidence type="ECO:0000259" key="8">
    <source>
        <dbReference type="Pfam" id="PF25967"/>
    </source>
</evidence>
<dbReference type="RefSeq" id="WP_127698206.1">
    <property type="nucleotide sequence ID" value="NZ_SACS01000005.1"/>
</dbReference>
<dbReference type="PANTHER" id="PTHR30158">
    <property type="entry name" value="ACRA/E-RELATED COMPONENT OF DRUG EFFLUX TRANSPORTER"/>
    <property type="match status" value="1"/>
</dbReference>
<dbReference type="Pfam" id="PF25944">
    <property type="entry name" value="Beta-barrel_RND"/>
    <property type="match status" value="1"/>
</dbReference>
<feature type="coiled-coil region" evidence="3">
    <location>
        <begin position="115"/>
        <end position="180"/>
    </location>
</feature>
<gene>
    <name evidence="9" type="ORF">EOE67_06355</name>
</gene>
<dbReference type="InterPro" id="IPR058627">
    <property type="entry name" value="MdtA-like_C"/>
</dbReference>